<sequence>MGWVVLVENAPSPHQRSCANVKCINEHMYACVRACTHYEAKQKISMGNFCFLLCSTYAESGPLNFPLCIEHSCGCMSCLFHT</sequence>
<evidence type="ECO:0000313" key="2">
    <source>
        <dbReference type="EMBL" id="SBT33945.1"/>
    </source>
</evidence>
<gene>
    <name evidence="1" type="ORF">POVWA1_017520</name>
    <name evidence="2" type="ORF">POVWA2_017410</name>
</gene>
<keyword evidence="4" id="KW-1185">Reference proteome</keyword>
<reference evidence="2" key="1">
    <citation type="submission" date="2016-05" db="EMBL/GenBank/DDBJ databases">
        <authorList>
            <person name="Lavstsen T."/>
            <person name="Jespersen J.S."/>
        </authorList>
    </citation>
    <scope>NUCLEOTIDE SEQUENCE [LARGE SCALE GENOMIC DNA]</scope>
</reference>
<evidence type="ECO:0000313" key="1">
    <source>
        <dbReference type="EMBL" id="SBT33504.1"/>
    </source>
</evidence>
<organism evidence="2 3">
    <name type="scientific">Plasmodium ovale wallikeri</name>
    <dbReference type="NCBI Taxonomy" id="864142"/>
    <lineage>
        <taxon>Eukaryota</taxon>
        <taxon>Sar</taxon>
        <taxon>Alveolata</taxon>
        <taxon>Apicomplexa</taxon>
        <taxon>Aconoidasida</taxon>
        <taxon>Haemosporida</taxon>
        <taxon>Plasmodiidae</taxon>
        <taxon>Plasmodium</taxon>
        <taxon>Plasmodium (Plasmodium)</taxon>
    </lineage>
</organism>
<dbReference type="Proteomes" id="UP000078550">
    <property type="component" value="Unassembled WGS sequence"/>
</dbReference>
<reference evidence="3 4" key="2">
    <citation type="submission" date="2016-05" db="EMBL/GenBank/DDBJ databases">
        <authorList>
            <person name="Naeem Raeece"/>
        </authorList>
    </citation>
    <scope>NUCLEOTIDE SEQUENCE [LARGE SCALE GENOMIC DNA]</scope>
</reference>
<proteinExistence type="predicted"/>
<protein>
    <submittedName>
        <fullName evidence="2">Uncharacterized protein</fullName>
    </submittedName>
</protein>
<evidence type="ECO:0000313" key="3">
    <source>
        <dbReference type="Proteomes" id="UP000078550"/>
    </source>
</evidence>
<accession>A0A1A8YQQ1</accession>
<evidence type="ECO:0000313" key="4">
    <source>
        <dbReference type="Proteomes" id="UP000078555"/>
    </source>
</evidence>
<dbReference type="EMBL" id="FLRD01000057">
    <property type="protein sequence ID" value="SBT33504.1"/>
    <property type="molecule type" value="Genomic_DNA"/>
</dbReference>
<dbReference type="AlphaFoldDB" id="A0A1A8YQQ1"/>
<dbReference type="EMBL" id="FLRE01000068">
    <property type="protein sequence ID" value="SBT33945.1"/>
    <property type="molecule type" value="Genomic_DNA"/>
</dbReference>
<name>A0A1A8YQQ1_PLAOA</name>
<dbReference type="Proteomes" id="UP000078555">
    <property type="component" value="Unassembled WGS sequence"/>
</dbReference>